<dbReference type="Proteomes" id="UP000198796">
    <property type="component" value="Unassembled WGS sequence"/>
</dbReference>
<dbReference type="Gene3D" id="3.40.50.10490">
    <property type="entry name" value="Glucose-6-phosphate isomerase like protein, domain 1"/>
    <property type="match status" value="1"/>
</dbReference>
<accession>A0A1I0VXK9</accession>
<proteinExistence type="predicted"/>
<keyword evidence="1" id="KW-0805">Transcription regulation</keyword>
<organism evidence="6 7">
    <name type="scientific">Poseidonocella pacifica</name>
    <dbReference type="NCBI Taxonomy" id="871651"/>
    <lineage>
        <taxon>Bacteria</taxon>
        <taxon>Pseudomonadati</taxon>
        <taxon>Pseudomonadota</taxon>
        <taxon>Alphaproteobacteria</taxon>
        <taxon>Rhodobacterales</taxon>
        <taxon>Roseobacteraceae</taxon>
        <taxon>Poseidonocella</taxon>
    </lineage>
</organism>
<evidence type="ECO:0000256" key="2">
    <source>
        <dbReference type="ARBA" id="ARBA00023125"/>
    </source>
</evidence>
<keyword evidence="7" id="KW-1185">Reference proteome</keyword>
<dbReference type="GO" id="GO:1901135">
    <property type="term" value="P:carbohydrate derivative metabolic process"/>
    <property type="evidence" value="ECO:0007669"/>
    <property type="project" value="InterPro"/>
</dbReference>
<evidence type="ECO:0000259" key="5">
    <source>
        <dbReference type="PROSITE" id="PS51464"/>
    </source>
</evidence>
<feature type="domain" description="SIS" evidence="5">
    <location>
        <begin position="140"/>
        <end position="276"/>
    </location>
</feature>
<keyword evidence="2" id="KW-0238">DNA-binding</keyword>
<evidence type="ECO:0000313" key="6">
    <source>
        <dbReference type="EMBL" id="SFA80406.1"/>
    </source>
</evidence>
<dbReference type="GO" id="GO:0097367">
    <property type="term" value="F:carbohydrate derivative binding"/>
    <property type="evidence" value="ECO:0007669"/>
    <property type="project" value="InterPro"/>
</dbReference>
<dbReference type="SUPFAM" id="SSF53697">
    <property type="entry name" value="SIS domain"/>
    <property type="match status" value="1"/>
</dbReference>
<dbReference type="PANTHER" id="PTHR30514">
    <property type="entry name" value="GLUCOKINASE"/>
    <property type="match status" value="1"/>
</dbReference>
<dbReference type="RefSeq" id="WP_092061183.1">
    <property type="nucleotide sequence ID" value="NZ_FOJU01000001.1"/>
</dbReference>
<dbReference type="Pfam" id="PF01380">
    <property type="entry name" value="SIS"/>
    <property type="match status" value="1"/>
</dbReference>
<keyword evidence="3" id="KW-0804">Transcription</keyword>
<evidence type="ECO:0000313" key="7">
    <source>
        <dbReference type="Proteomes" id="UP000198796"/>
    </source>
</evidence>
<dbReference type="STRING" id="871651.SAMN05421688_1034"/>
<sequence>MPRNEPPSSPPSSIIEMFERLDSLADSLPKRLRQCASFTRRNMHLIAVSTVSEMATASGVAPSVYLRFAQSLGFSGYSEMQALFREQYTSFRPDYGQRLAQLRPEAARDDVQLLSDFSEAGHKSLITLANTVTSDTLNEVAIRMAEARIVHLIGVKRAFSVVSNLSYLLGKMEVPAMLHSDVGSLDMRHLVGPEDVVFAVTFAPFSAQTVQLARDASERGATVFGLTDSEDCPLSVFAADLLFAREDEVAGFRSLTASITLTTTLAVLVGARREKRLTEMPTHQ</sequence>
<dbReference type="InterPro" id="IPR036388">
    <property type="entry name" value="WH-like_DNA-bd_sf"/>
</dbReference>
<dbReference type="OrthoDB" id="9814005at2"/>
<dbReference type="GO" id="GO:0003700">
    <property type="term" value="F:DNA-binding transcription factor activity"/>
    <property type="evidence" value="ECO:0007669"/>
    <property type="project" value="InterPro"/>
</dbReference>
<reference evidence="6 7" key="1">
    <citation type="submission" date="2016-10" db="EMBL/GenBank/DDBJ databases">
        <authorList>
            <person name="de Groot N.N."/>
        </authorList>
    </citation>
    <scope>NUCLEOTIDE SEQUENCE [LARGE SCALE GENOMIC DNA]</scope>
    <source>
        <strain evidence="6 7">DSM 29316</strain>
    </source>
</reference>
<dbReference type="Pfam" id="PF01418">
    <property type="entry name" value="HTH_6"/>
    <property type="match status" value="1"/>
</dbReference>
<dbReference type="InterPro" id="IPR000281">
    <property type="entry name" value="HTH_RpiR"/>
</dbReference>
<protein>
    <submittedName>
        <fullName evidence="6">Transcriptional regulator, RpiR family</fullName>
    </submittedName>
</protein>
<evidence type="ECO:0000256" key="1">
    <source>
        <dbReference type="ARBA" id="ARBA00023015"/>
    </source>
</evidence>
<name>A0A1I0VXK9_9RHOB</name>
<dbReference type="SUPFAM" id="SSF46689">
    <property type="entry name" value="Homeodomain-like"/>
    <property type="match status" value="1"/>
</dbReference>
<dbReference type="CDD" id="cd05013">
    <property type="entry name" value="SIS_RpiR"/>
    <property type="match status" value="1"/>
</dbReference>
<dbReference type="InterPro" id="IPR001347">
    <property type="entry name" value="SIS_dom"/>
</dbReference>
<dbReference type="EMBL" id="FOJU01000001">
    <property type="protein sequence ID" value="SFA80406.1"/>
    <property type="molecule type" value="Genomic_DNA"/>
</dbReference>
<dbReference type="AlphaFoldDB" id="A0A1I0VXK9"/>
<evidence type="ECO:0000256" key="3">
    <source>
        <dbReference type="ARBA" id="ARBA00023163"/>
    </source>
</evidence>
<dbReference type="Gene3D" id="1.10.10.10">
    <property type="entry name" value="Winged helix-like DNA-binding domain superfamily/Winged helix DNA-binding domain"/>
    <property type="match status" value="1"/>
</dbReference>
<dbReference type="PANTHER" id="PTHR30514:SF20">
    <property type="entry name" value="TRANSCRIPTIONAL REGULATOR"/>
    <property type="match status" value="1"/>
</dbReference>
<feature type="domain" description="HTH rpiR-type" evidence="4">
    <location>
        <begin position="15"/>
        <end position="91"/>
    </location>
</feature>
<dbReference type="GO" id="GO:0003677">
    <property type="term" value="F:DNA binding"/>
    <property type="evidence" value="ECO:0007669"/>
    <property type="project" value="UniProtKB-KW"/>
</dbReference>
<dbReference type="PROSITE" id="PS51071">
    <property type="entry name" value="HTH_RPIR"/>
    <property type="match status" value="1"/>
</dbReference>
<dbReference type="InterPro" id="IPR035472">
    <property type="entry name" value="RpiR-like_SIS"/>
</dbReference>
<dbReference type="InterPro" id="IPR009057">
    <property type="entry name" value="Homeodomain-like_sf"/>
</dbReference>
<dbReference type="InterPro" id="IPR047640">
    <property type="entry name" value="RpiR-like"/>
</dbReference>
<gene>
    <name evidence="6" type="ORF">SAMN05421688_1034</name>
</gene>
<evidence type="ECO:0000259" key="4">
    <source>
        <dbReference type="PROSITE" id="PS51071"/>
    </source>
</evidence>
<dbReference type="InterPro" id="IPR046348">
    <property type="entry name" value="SIS_dom_sf"/>
</dbReference>
<dbReference type="PROSITE" id="PS51464">
    <property type="entry name" value="SIS"/>
    <property type="match status" value="1"/>
</dbReference>